<feature type="domain" description="HTH merR-type" evidence="2">
    <location>
        <begin position="1"/>
        <end position="69"/>
    </location>
</feature>
<proteinExistence type="predicted"/>
<organism evidence="3 4">
    <name type="scientific">Atopomonas hussainii</name>
    <dbReference type="NCBI Taxonomy" id="1429083"/>
    <lineage>
        <taxon>Bacteria</taxon>
        <taxon>Pseudomonadati</taxon>
        <taxon>Pseudomonadota</taxon>
        <taxon>Gammaproteobacteria</taxon>
        <taxon>Pseudomonadales</taxon>
        <taxon>Pseudomonadaceae</taxon>
        <taxon>Atopomonas</taxon>
    </lineage>
</organism>
<evidence type="ECO:0000259" key="2">
    <source>
        <dbReference type="PROSITE" id="PS50937"/>
    </source>
</evidence>
<dbReference type="InterPro" id="IPR047057">
    <property type="entry name" value="MerR_fam"/>
</dbReference>
<dbReference type="PRINTS" id="PR00040">
    <property type="entry name" value="HTHMERR"/>
</dbReference>
<gene>
    <name evidence="3" type="ORF">SAMN05216214_1169</name>
</gene>
<dbReference type="InterPro" id="IPR011791">
    <property type="entry name" value="CadR-PbrR"/>
</dbReference>
<dbReference type="GO" id="GO:0045893">
    <property type="term" value="P:positive regulation of DNA-templated transcription"/>
    <property type="evidence" value="ECO:0007669"/>
    <property type="project" value="InterPro"/>
</dbReference>
<keyword evidence="4" id="KW-1185">Reference proteome</keyword>
<dbReference type="CDD" id="cd04784">
    <property type="entry name" value="HTH_CadR-PbrR"/>
    <property type="match status" value="1"/>
</dbReference>
<dbReference type="PANTHER" id="PTHR30204:SF92">
    <property type="entry name" value="HTH-TYPE TRANSCRIPTIONAL REGULATOR ZNTR"/>
    <property type="match status" value="1"/>
</dbReference>
<dbReference type="GO" id="GO:0003700">
    <property type="term" value="F:DNA-binding transcription factor activity"/>
    <property type="evidence" value="ECO:0007669"/>
    <property type="project" value="InterPro"/>
</dbReference>
<dbReference type="PANTHER" id="PTHR30204">
    <property type="entry name" value="REDOX-CYCLING DRUG-SENSING TRANSCRIPTIONAL ACTIVATOR SOXR"/>
    <property type="match status" value="1"/>
</dbReference>
<accession>A0A1H7RTZ9</accession>
<dbReference type="PROSITE" id="PS00552">
    <property type="entry name" value="HTH_MERR_1"/>
    <property type="match status" value="1"/>
</dbReference>
<protein>
    <submittedName>
        <fullName evidence="3">Cd(II)/Pb(II)-responsive transcriptional regulator</fullName>
    </submittedName>
</protein>
<dbReference type="NCBIfam" id="TIGR02047">
    <property type="entry name" value="CadR-PbrR"/>
    <property type="match status" value="1"/>
</dbReference>
<dbReference type="PROSITE" id="PS50937">
    <property type="entry name" value="HTH_MERR_2"/>
    <property type="match status" value="1"/>
</dbReference>
<evidence type="ECO:0000313" key="3">
    <source>
        <dbReference type="EMBL" id="SEL63693.1"/>
    </source>
</evidence>
<reference evidence="3 4" key="1">
    <citation type="submission" date="2016-10" db="EMBL/GenBank/DDBJ databases">
        <authorList>
            <person name="de Groot N.N."/>
        </authorList>
    </citation>
    <scope>NUCLEOTIDE SEQUENCE [LARGE SCALE GENOMIC DNA]</scope>
    <source>
        <strain evidence="3 4">JCM 19513</strain>
    </source>
</reference>
<dbReference type="SMART" id="SM00422">
    <property type="entry name" value="HTH_MERR"/>
    <property type="match status" value="1"/>
</dbReference>
<dbReference type="RefSeq" id="WP_074870037.1">
    <property type="nucleotide sequence ID" value="NZ_FOAS01000016.1"/>
</dbReference>
<evidence type="ECO:0000256" key="1">
    <source>
        <dbReference type="ARBA" id="ARBA00023125"/>
    </source>
</evidence>
<dbReference type="InterPro" id="IPR000551">
    <property type="entry name" value="MerR-type_HTH_dom"/>
</dbReference>
<dbReference type="STRING" id="1429083.GCA_001885685_02841"/>
<dbReference type="EMBL" id="FOAS01000016">
    <property type="protein sequence ID" value="SEL63693.1"/>
    <property type="molecule type" value="Genomic_DNA"/>
</dbReference>
<dbReference type="Proteomes" id="UP000185766">
    <property type="component" value="Unassembled WGS sequence"/>
</dbReference>
<name>A0A1H7RTZ9_9GAMM</name>
<sequence>MKIGELAEHTGCSIDTIRYYEKAGLLSAAPRSASNYRHYSAMHVDELRFIRNCRALDMTHEEIRTLQASRAAPEQSCASVNDLIDEHLEHIAQRIALLQHLQSDLSTLRQHCQNAGRSGDCAILQELAEEALPCGEEHRAGPGKH</sequence>
<dbReference type="SUPFAM" id="SSF46955">
    <property type="entry name" value="Putative DNA-binding domain"/>
    <property type="match status" value="1"/>
</dbReference>
<evidence type="ECO:0000313" key="4">
    <source>
        <dbReference type="Proteomes" id="UP000185766"/>
    </source>
</evidence>
<dbReference type="GO" id="GO:0003677">
    <property type="term" value="F:DNA binding"/>
    <property type="evidence" value="ECO:0007669"/>
    <property type="project" value="UniProtKB-KW"/>
</dbReference>
<dbReference type="GO" id="GO:0046872">
    <property type="term" value="F:metal ion binding"/>
    <property type="evidence" value="ECO:0007669"/>
    <property type="project" value="InterPro"/>
</dbReference>
<dbReference type="InterPro" id="IPR009061">
    <property type="entry name" value="DNA-bd_dom_put_sf"/>
</dbReference>
<dbReference type="AlphaFoldDB" id="A0A1H7RTZ9"/>
<keyword evidence="1" id="KW-0238">DNA-binding</keyword>
<dbReference type="Gene3D" id="1.10.1660.10">
    <property type="match status" value="1"/>
</dbReference>
<dbReference type="Pfam" id="PF13411">
    <property type="entry name" value="MerR_1"/>
    <property type="match status" value="1"/>
</dbReference>